<evidence type="ECO:0000313" key="7">
    <source>
        <dbReference type="EMBL" id="PLB43498.1"/>
    </source>
</evidence>
<reference evidence="7 8" key="1">
    <citation type="submission" date="2016-12" db="EMBL/GenBank/DDBJ databases">
        <title>The genomes of Aspergillus section Nigri reveals drivers in fungal speciation.</title>
        <authorList>
            <consortium name="DOE Joint Genome Institute"/>
            <person name="Vesth T.C."/>
            <person name="Nybo J."/>
            <person name="Theobald S."/>
            <person name="Brandl J."/>
            <person name="Frisvad J.C."/>
            <person name="Nielsen K.F."/>
            <person name="Lyhne E.K."/>
            <person name="Kogle M.E."/>
            <person name="Kuo A."/>
            <person name="Riley R."/>
            <person name="Clum A."/>
            <person name="Nolan M."/>
            <person name="Lipzen A."/>
            <person name="Salamov A."/>
            <person name="Henrissat B."/>
            <person name="Wiebenga A."/>
            <person name="De Vries R.P."/>
            <person name="Grigoriev I.V."/>
            <person name="Mortensen U.H."/>
            <person name="Andersen M.R."/>
            <person name="Baker S.E."/>
        </authorList>
    </citation>
    <scope>NUCLEOTIDE SEQUENCE [LARGE SCALE GENOMIC DNA]</scope>
    <source>
        <strain evidence="7 8">IBT 23096</strain>
    </source>
</reference>
<protein>
    <recommendedName>
        <fullName evidence="6">Zn(2)-C6 fungal-type domain-containing protein</fullName>
    </recommendedName>
</protein>
<keyword evidence="3" id="KW-0238">DNA-binding</keyword>
<dbReference type="GO" id="GO:0009893">
    <property type="term" value="P:positive regulation of metabolic process"/>
    <property type="evidence" value="ECO:0007669"/>
    <property type="project" value="UniProtKB-ARBA"/>
</dbReference>
<evidence type="ECO:0000259" key="6">
    <source>
        <dbReference type="PROSITE" id="PS50048"/>
    </source>
</evidence>
<keyword evidence="4" id="KW-0804">Transcription</keyword>
<dbReference type="PANTHER" id="PTHR47431:SF4">
    <property type="entry name" value="ZN(II)2CYS6 TRANSCRIPTION FACTOR (EUROFUNG)"/>
    <property type="match status" value="1"/>
</dbReference>
<comment type="caution">
    <text evidence="7">The sequence shown here is derived from an EMBL/GenBank/DDBJ whole genome shotgun (WGS) entry which is preliminary data.</text>
</comment>
<dbReference type="AlphaFoldDB" id="A0A2I2FS86"/>
<dbReference type="InterPro" id="IPR007219">
    <property type="entry name" value="XnlR_reg_dom"/>
</dbReference>
<dbReference type="EMBL" id="MSFO01000010">
    <property type="protein sequence ID" value="PLB43498.1"/>
    <property type="molecule type" value="Genomic_DNA"/>
</dbReference>
<dbReference type="GO" id="GO:0008270">
    <property type="term" value="F:zinc ion binding"/>
    <property type="evidence" value="ECO:0007669"/>
    <property type="project" value="InterPro"/>
</dbReference>
<dbReference type="GeneID" id="36562965"/>
<evidence type="ECO:0000256" key="4">
    <source>
        <dbReference type="ARBA" id="ARBA00023163"/>
    </source>
</evidence>
<evidence type="ECO:0000256" key="3">
    <source>
        <dbReference type="ARBA" id="ARBA00023125"/>
    </source>
</evidence>
<keyword evidence="2" id="KW-0805">Transcription regulation</keyword>
<dbReference type="InterPro" id="IPR001138">
    <property type="entry name" value="Zn2Cys6_DnaBD"/>
</dbReference>
<keyword evidence="5" id="KW-0539">Nucleus</keyword>
<dbReference type="Pfam" id="PF00172">
    <property type="entry name" value="Zn_clus"/>
    <property type="match status" value="1"/>
</dbReference>
<accession>A0A2I2FS86</accession>
<dbReference type="PROSITE" id="PS00463">
    <property type="entry name" value="ZN2_CY6_FUNGAL_1"/>
    <property type="match status" value="1"/>
</dbReference>
<dbReference type="GO" id="GO:0006351">
    <property type="term" value="P:DNA-templated transcription"/>
    <property type="evidence" value="ECO:0007669"/>
    <property type="project" value="InterPro"/>
</dbReference>
<organism evidence="7 8">
    <name type="scientific">Aspergillus steynii IBT 23096</name>
    <dbReference type="NCBI Taxonomy" id="1392250"/>
    <lineage>
        <taxon>Eukaryota</taxon>
        <taxon>Fungi</taxon>
        <taxon>Dikarya</taxon>
        <taxon>Ascomycota</taxon>
        <taxon>Pezizomycotina</taxon>
        <taxon>Eurotiomycetes</taxon>
        <taxon>Eurotiomycetidae</taxon>
        <taxon>Eurotiales</taxon>
        <taxon>Aspergillaceae</taxon>
        <taxon>Aspergillus</taxon>
        <taxon>Aspergillus subgen. Circumdati</taxon>
    </lineage>
</organism>
<dbReference type="GO" id="GO:0000981">
    <property type="term" value="F:DNA-binding transcription factor activity, RNA polymerase II-specific"/>
    <property type="evidence" value="ECO:0007669"/>
    <property type="project" value="InterPro"/>
</dbReference>
<evidence type="ECO:0000313" key="8">
    <source>
        <dbReference type="Proteomes" id="UP000234275"/>
    </source>
</evidence>
<dbReference type="Proteomes" id="UP000234275">
    <property type="component" value="Unassembled WGS sequence"/>
</dbReference>
<dbReference type="OrthoDB" id="2399539at2759"/>
<proteinExistence type="predicted"/>
<dbReference type="PANTHER" id="PTHR47431">
    <property type="entry name" value="ZN(II)2CYS6 TRANSCRIPTION FACTOR (EUROFUNG)-RELATED"/>
    <property type="match status" value="1"/>
</dbReference>
<keyword evidence="8" id="KW-1185">Reference proteome</keyword>
<keyword evidence="1" id="KW-0479">Metal-binding</keyword>
<dbReference type="Pfam" id="PF04082">
    <property type="entry name" value="Fungal_trans"/>
    <property type="match status" value="1"/>
</dbReference>
<evidence type="ECO:0000256" key="5">
    <source>
        <dbReference type="ARBA" id="ARBA00023242"/>
    </source>
</evidence>
<dbReference type="SUPFAM" id="SSF57701">
    <property type="entry name" value="Zn2/Cys6 DNA-binding domain"/>
    <property type="match status" value="1"/>
</dbReference>
<dbReference type="CDD" id="cd12148">
    <property type="entry name" value="fungal_TF_MHR"/>
    <property type="match status" value="1"/>
</dbReference>
<name>A0A2I2FS86_9EURO</name>
<feature type="domain" description="Zn(2)-C6 fungal-type" evidence="6">
    <location>
        <begin position="19"/>
        <end position="49"/>
    </location>
</feature>
<dbReference type="InterPro" id="IPR036864">
    <property type="entry name" value="Zn2-C6_fun-type_DNA-bd_sf"/>
</dbReference>
<sequence length="567" mass="63554">MAITRVHKSQRTGVRASLACVQCRSQHAKCGAEMPACSRCRQDGKPCFYVQSRRSANAKARSPSLPVPDTSGDIIFPTPLASAHVFPIQDSDCLPIEYRALSAVSPMEAMNVSCPPESEHAACRRFLDAYYSNFHNAHPFLTSYRHFLDFNDTNAQSLICLLPVVHYIGSLYVNDGSSTWLKQAALKQLGTMDLPISSLPLDGYTTLAFLLMAIAAYGQDDRAQARLLLNRGMQMAIDVGMNRRSFASAEPDPVWAESWRRTYWGLYITDVIIAGLWHETNIGFCDKESDVDLPSDDVALEQPRTIEQYEIRDFEDKVPIFSSFTYLIDLVKIAHSVLHLSSHREDRNTAVTNADTMLFAWKLHLPVEKQSVVKEDGRVDHIMFHAHILWQSLVLTIHQPLSRFNRNYNANYEDNSLISPSSSSDDSLWEDQSERLHTRRTLDAVTATMNLCALPIPIVQQSPLTVNCVALSTMASMMEYQSMLSSSHPPTRDKVRLGIAILNQFAQVWAIGVNTSSRMKKMAREVFTMVRPDQLSEPGFAIDVAAFMDQNLLSAAEAWPDFHSVGS</sequence>
<dbReference type="PROSITE" id="PS50048">
    <property type="entry name" value="ZN2_CY6_FUNGAL_2"/>
    <property type="match status" value="1"/>
</dbReference>
<dbReference type="RefSeq" id="XP_024698800.1">
    <property type="nucleotide sequence ID" value="XM_024855259.1"/>
</dbReference>
<gene>
    <name evidence="7" type="ORF">P170DRAFT_54263</name>
</gene>
<dbReference type="STRING" id="1392250.A0A2I2FS86"/>
<dbReference type="SMART" id="SM00066">
    <property type="entry name" value="GAL4"/>
    <property type="match status" value="1"/>
</dbReference>
<dbReference type="VEuPathDB" id="FungiDB:P170DRAFT_54263"/>
<dbReference type="GO" id="GO:0003677">
    <property type="term" value="F:DNA binding"/>
    <property type="evidence" value="ECO:0007669"/>
    <property type="project" value="UniProtKB-KW"/>
</dbReference>
<evidence type="ECO:0000256" key="1">
    <source>
        <dbReference type="ARBA" id="ARBA00022723"/>
    </source>
</evidence>
<evidence type="ECO:0000256" key="2">
    <source>
        <dbReference type="ARBA" id="ARBA00023015"/>
    </source>
</evidence>
<dbReference type="Gene3D" id="4.10.240.10">
    <property type="entry name" value="Zn(2)-C6 fungal-type DNA-binding domain"/>
    <property type="match status" value="1"/>
</dbReference>
<dbReference type="CDD" id="cd00067">
    <property type="entry name" value="GAL4"/>
    <property type="match status" value="1"/>
</dbReference>